<reference evidence="1 2" key="1">
    <citation type="submission" date="2016-11" db="EMBL/GenBank/DDBJ databases">
        <authorList>
            <person name="Jaros S."/>
            <person name="Januszkiewicz K."/>
            <person name="Wedrychowicz H."/>
        </authorList>
    </citation>
    <scope>NUCLEOTIDE SEQUENCE [LARGE SCALE GENOMIC DNA]</scope>
    <source>
        <strain evidence="1 2">DSM 19436</strain>
    </source>
</reference>
<accession>A0A1M5L3F6</accession>
<dbReference type="STRING" id="1122133.SAMN02745157_4483"/>
<gene>
    <name evidence="1" type="ORF">SAMN02745157_4483</name>
</gene>
<dbReference type="Proteomes" id="UP000184485">
    <property type="component" value="Unassembled WGS sequence"/>
</dbReference>
<protein>
    <submittedName>
        <fullName evidence="1">Uncharacterized protein</fullName>
    </submittedName>
</protein>
<sequence>MRAYTAPCCNITHPPSFGVISFDVAATFATLAQFGAPKAWRVIVGTRGLKGSVLPGRRYARGGYPALANEVQLERTLREVTGDAPRALIFAFVQKTYDACAAPNLDLARYEQLLSEES</sequence>
<proteinExistence type="predicted"/>
<organism evidence="1 2">
    <name type="scientific">Kaistia soli DSM 19436</name>
    <dbReference type="NCBI Taxonomy" id="1122133"/>
    <lineage>
        <taxon>Bacteria</taxon>
        <taxon>Pseudomonadati</taxon>
        <taxon>Pseudomonadota</taxon>
        <taxon>Alphaproteobacteria</taxon>
        <taxon>Hyphomicrobiales</taxon>
        <taxon>Kaistiaceae</taxon>
        <taxon>Kaistia</taxon>
    </lineage>
</organism>
<evidence type="ECO:0000313" key="1">
    <source>
        <dbReference type="EMBL" id="SHG59547.1"/>
    </source>
</evidence>
<keyword evidence="2" id="KW-1185">Reference proteome</keyword>
<evidence type="ECO:0000313" key="2">
    <source>
        <dbReference type="Proteomes" id="UP000184485"/>
    </source>
</evidence>
<name>A0A1M5L3F6_9HYPH</name>
<dbReference type="EMBL" id="FQUP01000006">
    <property type="protein sequence ID" value="SHG59547.1"/>
    <property type="molecule type" value="Genomic_DNA"/>
</dbReference>
<dbReference type="AlphaFoldDB" id="A0A1M5L3F6"/>